<dbReference type="Gene3D" id="1.10.287.1890">
    <property type="match status" value="1"/>
</dbReference>
<protein>
    <submittedName>
        <fullName evidence="2">tRNA (Adenine(22)-N(1))-methyltransferase TrmK</fullName>
    </submittedName>
</protein>
<dbReference type="STRING" id="45670.SN16_00355"/>
<keyword evidence="4" id="KW-1185">Reference proteome</keyword>
<dbReference type="InterPro" id="IPR006901">
    <property type="entry name" value="TrmK"/>
</dbReference>
<dbReference type="PANTHER" id="PTHR38451">
    <property type="entry name" value="TRNA (ADENINE(22)-N(1))-METHYLTRANSFERASE"/>
    <property type="match status" value="1"/>
</dbReference>
<reference evidence="2" key="3">
    <citation type="submission" date="2020-04" db="EMBL/GenBank/DDBJ databases">
        <authorList>
            <person name="Tanveer F."/>
            <person name="Xie Y."/>
            <person name="Shinwari Z.K."/>
        </authorList>
    </citation>
    <scope>NUCLEOTIDE SEQUENCE</scope>
    <source>
        <strain evidence="2">MOSEL-ME25</strain>
    </source>
</reference>
<dbReference type="Proteomes" id="UP000527860">
    <property type="component" value="Unassembled WGS sequence"/>
</dbReference>
<dbReference type="GeneID" id="77843990"/>
<dbReference type="Proteomes" id="UP000031546">
    <property type="component" value="Unassembled WGS sequence"/>
</dbReference>
<dbReference type="RefSeq" id="WP_040104630.1">
    <property type="nucleotide sequence ID" value="NZ_JABEVU030000001.1"/>
</dbReference>
<evidence type="ECO:0000313" key="3">
    <source>
        <dbReference type="Proteomes" id="UP000031546"/>
    </source>
</evidence>
<dbReference type="PANTHER" id="PTHR38451:SF1">
    <property type="entry name" value="TRNA (ADENINE(22)-N(1))-METHYLTRANSFERASE"/>
    <property type="match status" value="1"/>
</dbReference>
<proteinExistence type="predicted"/>
<dbReference type="Pfam" id="PF04816">
    <property type="entry name" value="TrmK"/>
    <property type="match status" value="1"/>
</dbReference>
<organism evidence="1 3">
    <name type="scientific">Salinicoccus roseus</name>
    <dbReference type="NCBI Taxonomy" id="45670"/>
    <lineage>
        <taxon>Bacteria</taxon>
        <taxon>Bacillati</taxon>
        <taxon>Bacillota</taxon>
        <taxon>Bacilli</taxon>
        <taxon>Bacillales</taxon>
        <taxon>Staphylococcaceae</taxon>
        <taxon>Salinicoccus</taxon>
    </lineage>
</organism>
<dbReference type="GO" id="GO:0160105">
    <property type="term" value="F:tRNA (adenine(22)-N1)-methyltransferase activity"/>
    <property type="evidence" value="ECO:0007669"/>
    <property type="project" value="InterPro"/>
</dbReference>
<dbReference type="SUPFAM" id="SSF53335">
    <property type="entry name" value="S-adenosyl-L-methionine-dependent methyltransferases"/>
    <property type="match status" value="1"/>
</dbReference>
<evidence type="ECO:0000313" key="2">
    <source>
        <dbReference type="EMBL" id="MDB0578987.1"/>
    </source>
</evidence>
<gene>
    <name evidence="2" type="ORF">F7P68_0000360</name>
    <name evidence="1" type="ORF">SN16_00355</name>
</gene>
<reference evidence="4" key="2">
    <citation type="submission" date="2020-04" db="EMBL/GenBank/DDBJ databases">
        <title>Genome analysis and biological profiling of marine Cellulosimicrobium funkei MOSEL-ME6.</title>
        <authorList>
            <person name="Tanveer F."/>
            <person name="Xie Y."/>
            <person name="Shinwari Z.K."/>
        </authorList>
    </citation>
    <scope>NUCLEOTIDE SEQUENCE [LARGE SCALE GENOMIC DNA]</scope>
    <source>
        <strain evidence="4">MOSEL-ME25</strain>
    </source>
</reference>
<evidence type="ECO:0000313" key="1">
    <source>
        <dbReference type="EMBL" id="KIH71854.1"/>
    </source>
</evidence>
<dbReference type="Gene3D" id="3.40.50.150">
    <property type="entry name" value="Vaccinia Virus protein VP39"/>
    <property type="match status" value="1"/>
</dbReference>
<evidence type="ECO:0000313" key="4">
    <source>
        <dbReference type="Proteomes" id="UP000527860"/>
    </source>
</evidence>
<dbReference type="InterPro" id="IPR029063">
    <property type="entry name" value="SAM-dependent_MTases_sf"/>
</dbReference>
<dbReference type="PIRSF" id="PIRSF018637">
    <property type="entry name" value="TrmK"/>
    <property type="match status" value="1"/>
</dbReference>
<name>A0A0C2HJH8_9STAP</name>
<dbReference type="EMBL" id="JABEVU030000001">
    <property type="protein sequence ID" value="MDB0578987.1"/>
    <property type="molecule type" value="Genomic_DNA"/>
</dbReference>
<comment type="caution">
    <text evidence="1">The sequence shown here is derived from an EMBL/GenBank/DDBJ whole genome shotgun (WGS) entry which is preliminary data.</text>
</comment>
<dbReference type="AlphaFoldDB" id="A0A0C2HJH8"/>
<reference evidence="1 3" key="1">
    <citation type="submission" date="2015-01" db="EMBL/GenBank/DDBJ databases">
        <title>Genome sequences of high lactate-tolerant strain Salinicoccus roseus W12 with industrial interest.</title>
        <authorList>
            <person name="Wang H."/>
            <person name="Yu B."/>
        </authorList>
    </citation>
    <scope>NUCLEOTIDE SEQUENCE [LARGE SCALE GENOMIC DNA]</scope>
    <source>
        <strain evidence="1 3">W12</strain>
    </source>
</reference>
<sequence length="224" mass="25005">MLDARLQKVSEFIIGEKLLDIGSDHAYLPIEAIRNGAVRQAICGEVVKGPFDSTVNNIRREGMEDLIEARFGSGLEVASPDDEVDTVTICGMGGPLIAEILEGGLHNLDGQPRLVLQANTYTYPIRKVLATSGYHIIDETVIRDGRHFYEIIVAEPGSSNYDEKQLIFGPILLEKREQAFIEKLERELEHQRNIYGNLKQNSSNTEKIDEVADTINALKEVLEQ</sequence>
<dbReference type="EMBL" id="JXII01000001">
    <property type="protein sequence ID" value="KIH71854.1"/>
    <property type="molecule type" value="Genomic_DNA"/>
</dbReference>
<dbReference type="OrthoDB" id="5881184at2"/>
<reference evidence="2 4" key="4">
    <citation type="submission" date="2022-12" db="EMBL/GenBank/DDBJ databases">
        <title>Genome analysis and biological profiling of marine Salinicoccus roseus MOSEL-ME25.</title>
        <authorList>
            <person name="Mirza F.T."/>
            <person name="Xie Y."/>
            <person name="Shinwari Z.K."/>
        </authorList>
    </citation>
    <scope>NUCLEOTIDE SEQUENCE [LARGE SCALE GENOMIC DNA]</scope>
    <source>
        <strain evidence="2 4">MOSEL-ME25</strain>
    </source>
</reference>
<accession>A0A0C2HJH8</accession>